<dbReference type="Gene3D" id="1.10.10.60">
    <property type="entry name" value="Homeodomain-like"/>
    <property type="match status" value="1"/>
</dbReference>
<dbReference type="PANTHER" id="PTHR48111:SF9">
    <property type="entry name" value="TWO-COMPONENT RESPONSE REGULATOR RECEIVER PROTEIN"/>
    <property type="match status" value="1"/>
</dbReference>
<evidence type="ECO:0000256" key="5">
    <source>
        <dbReference type="ARBA" id="ARBA00023163"/>
    </source>
</evidence>
<keyword evidence="9" id="KW-1185">Reference proteome</keyword>
<feature type="domain" description="Response regulatory" evidence="7">
    <location>
        <begin position="3"/>
        <end position="118"/>
    </location>
</feature>
<dbReference type="GO" id="GO:0000156">
    <property type="term" value="F:phosphorelay response regulator activity"/>
    <property type="evidence" value="ECO:0007669"/>
    <property type="project" value="TreeGrafter"/>
</dbReference>
<dbReference type="CDD" id="cd17550">
    <property type="entry name" value="REC_NtrX-like"/>
    <property type="match status" value="1"/>
</dbReference>
<evidence type="ECO:0000256" key="1">
    <source>
        <dbReference type="ARBA" id="ARBA00022553"/>
    </source>
</evidence>
<evidence type="ECO:0000313" key="8">
    <source>
        <dbReference type="EMBL" id="MRV73259.1"/>
    </source>
</evidence>
<feature type="modified residue" description="4-aspartylphosphate" evidence="6">
    <location>
        <position position="52"/>
    </location>
</feature>
<dbReference type="InterPro" id="IPR002197">
    <property type="entry name" value="HTH_Fis"/>
</dbReference>
<dbReference type="AlphaFoldDB" id="A0A7X2LUU5"/>
<organism evidence="8 9">
    <name type="scientific">Pseudoduganella rivuli</name>
    <dbReference type="NCBI Taxonomy" id="2666085"/>
    <lineage>
        <taxon>Bacteria</taxon>
        <taxon>Pseudomonadati</taxon>
        <taxon>Pseudomonadota</taxon>
        <taxon>Betaproteobacteria</taxon>
        <taxon>Burkholderiales</taxon>
        <taxon>Oxalobacteraceae</taxon>
        <taxon>Telluria group</taxon>
        <taxon>Pseudoduganella</taxon>
    </lineage>
</organism>
<evidence type="ECO:0000259" key="7">
    <source>
        <dbReference type="PROSITE" id="PS50110"/>
    </source>
</evidence>
<accession>A0A7X2LUU5</accession>
<keyword evidence="3" id="KW-0805">Transcription regulation</keyword>
<dbReference type="EMBL" id="WKJJ01000009">
    <property type="protein sequence ID" value="MRV73259.1"/>
    <property type="molecule type" value="Genomic_DNA"/>
</dbReference>
<dbReference type="SUPFAM" id="SSF52172">
    <property type="entry name" value="CheY-like"/>
    <property type="match status" value="1"/>
</dbReference>
<keyword evidence="4" id="KW-0238">DNA-binding</keyword>
<gene>
    <name evidence="8" type="ORF">GJ700_16225</name>
</gene>
<dbReference type="Proteomes" id="UP000446768">
    <property type="component" value="Unassembled WGS sequence"/>
</dbReference>
<dbReference type="InterPro" id="IPR001789">
    <property type="entry name" value="Sig_transdc_resp-reg_receiver"/>
</dbReference>
<keyword evidence="1 6" id="KW-0597">Phosphoprotein</keyword>
<keyword evidence="2" id="KW-0902">Two-component regulatory system</keyword>
<dbReference type="GO" id="GO:0000976">
    <property type="term" value="F:transcription cis-regulatory region binding"/>
    <property type="evidence" value="ECO:0007669"/>
    <property type="project" value="TreeGrafter"/>
</dbReference>
<dbReference type="InterPro" id="IPR039420">
    <property type="entry name" value="WalR-like"/>
</dbReference>
<protein>
    <submittedName>
        <fullName evidence="8">Response regulator</fullName>
    </submittedName>
</protein>
<dbReference type="GO" id="GO:0006355">
    <property type="term" value="P:regulation of DNA-templated transcription"/>
    <property type="evidence" value="ECO:0007669"/>
    <property type="project" value="TreeGrafter"/>
</dbReference>
<evidence type="ECO:0000256" key="3">
    <source>
        <dbReference type="ARBA" id="ARBA00023015"/>
    </source>
</evidence>
<dbReference type="RefSeq" id="WP_154375635.1">
    <property type="nucleotide sequence ID" value="NZ_WKJJ01000009.1"/>
</dbReference>
<reference evidence="8 9" key="1">
    <citation type="submission" date="2019-11" db="EMBL/GenBank/DDBJ databases">
        <title>Novel species isolated from a subtropical stream in China.</title>
        <authorList>
            <person name="Lu H."/>
        </authorList>
    </citation>
    <scope>NUCLEOTIDE SEQUENCE [LARGE SCALE GENOMIC DNA]</scope>
    <source>
        <strain evidence="8 9">FT92W</strain>
    </source>
</reference>
<sequence length="240" mass="25823">MANILVVDDEMGIRELLSEILSDEGHAIQLAENAQQAREARAQGAPDLVLLDIWMPDTDGVTLLKEWQRDGLLTMPVIMMSGHATIDTAVEATRIGALNFLEKPIAMQKLLKAVQAGLSRAQEVARAPALAPRPAVAPPPEDGAIAAGAPFAAASVAPGHAAVRGASVTAGEGHMFNLSFDLPLREARDAFERMYFEHHLGREGGSMTRVAEKTGLERTHLYRKLKQLGVEPGKLAKKNQ</sequence>
<dbReference type="InterPro" id="IPR011006">
    <property type="entry name" value="CheY-like_superfamily"/>
</dbReference>
<keyword evidence="5" id="KW-0804">Transcription</keyword>
<dbReference type="InterPro" id="IPR009057">
    <property type="entry name" value="Homeodomain-like_sf"/>
</dbReference>
<dbReference type="FunFam" id="3.40.50.2300:FF:000018">
    <property type="entry name" value="DNA-binding transcriptional regulator NtrC"/>
    <property type="match status" value="1"/>
</dbReference>
<dbReference type="GO" id="GO:0005829">
    <property type="term" value="C:cytosol"/>
    <property type="evidence" value="ECO:0007669"/>
    <property type="project" value="TreeGrafter"/>
</dbReference>
<name>A0A7X2LUU5_9BURK</name>
<comment type="caution">
    <text evidence="8">The sequence shown here is derived from an EMBL/GenBank/DDBJ whole genome shotgun (WGS) entry which is preliminary data.</text>
</comment>
<dbReference type="GO" id="GO:0032993">
    <property type="term" value="C:protein-DNA complex"/>
    <property type="evidence" value="ECO:0007669"/>
    <property type="project" value="TreeGrafter"/>
</dbReference>
<evidence type="ECO:0000256" key="6">
    <source>
        <dbReference type="PROSITE-ProRule" id="PRU00169"/>
    </source>
</evidence>
<dbReference type="Pfam" id="PF02954">
    <property type="entry name" value="HTH_8"/>
    <property type="match status" value="1"/>
</dbReference>
<evidence type="ECO:0000256" key="2">
    <source>
        <dbReference type="ARBA" id="ARBA00023012"/>
    </source>
</evidence>
<dbReference type="Gene3D" id="3.40.50.2300">
    <property type="match status" value="1"/>
</dbReference>
<dbReference type="PROSITE" id="PS50110">
    <property type="entry name" value="RESPONSE_REGULATORY"/>
    <property type="match status" value="1"/>
</dbReference>
<evidence type="ECO:0000256" key="4">
    <source>
        <dbReference type="ARBA" id="ARBA00023125"/>
    </source>
</evidence>
<dbReference type="Pfam" id="PF00072">
    <property type="entry name" value="Response_reg"/>
    <property type="match status" value="1"/>
</dbReference>
<dbReference type="PANTHER" id="PTHR48111">
    <property type="entry name" value="REGULATOR OF RPOS"/>
    <property type="match status" value="1"/>
</dbReference>
<evidence type="ECO:0000313" key="9">
    <source>
        <dbReference type="Proteomes" id="UP000446768"/>
    </source>
</evidence>
<dbReference type="SMART" id="SM00448">
    <property type="entry name" value="REC"/>
    <property type="match status" value="1"/>
</dbReference>
<dbReference type="SUPFAM" id="SSF46689">
    <property type="entry name" value="Homeodomain-like"/>
    <property type="match status" value="1"/>
</dbReference>
<proteinExistence type="predicted"/>